<protein>
    <submittedName>
        <fullName evidence="1">Uncharacterized protein</fullName>
    </submittedName>
</protein>
<evidence type="ECO:0000313" key="1">
    <source>
        <dbReference type="EMBL" id="RXH71091.1"/>
    </source>
</evidence>
<proteinExistence type="predicted"/>
<comment type="caution">
    <text evidence="1">The sequence shown here is derived from an EMBL/GenBank/DDBJ whole genome shotgun (WGS) entry which is preliminary data.</text>
</comment>
<sequence length="126" mass="14615">MNARDIQFFLDHLRVGNAYEISKFHVVHNRTSSKVVPKQWFNLIDFDQLRRRINNDVELTGGKQLGSPYGEKLQRVLRTAECNHFYHPYSSLKVKEYKGNPVLGSTGSTVCVFNLDIPQLSQYKQK</sequence>
<dbReference type="Proteomes" id="UP000290289">
    <property type="component" value="Chromosome 16"/>
</dbReference>
<organism evidence="1 2">
    <name type="scientific">Malus domestica</name>
    <name type="common">Apple</name>
    <name type="synonym">Pyrus malus</name>
    <dbReference type="NCBI Taxonomy" id="3750"/>
    <lineage>
        <taxon>Eukaryota</taxon>
        <taxon>Viridiplantae</taxon>
        <taxon>Streptophyta</taxon>
        <taxon>Embryophyta</taxon>
        <taxon>Tracheophyta</taxon>
        <taxon>Spermatophyta</taxon>
        <taxon>Magnoliopsida</taxon>
        <taxon>eudicotyledons</taxon>
        <taxon>Gunneridae</taxon>
        <taxon>Pentapetalae</taxon>
        <taxon>rosids</taxon>
        <taxon>fabids</taxon>
        <taxon>Rosales</taxon>
        <taxon>Rosaceae</taxon>
        <taxon>Amygdaloideae</taxon>
        <taxon>Maleae</taxon>
        <taxon>Malus</taxon>
    </lineage>
</organism>
<dbReference type="AlphaFoldDB" id="A0A498HPJ0"/>
<accession>A0A498HPJ0</accession>
<keyword evidence="2" id="KW-1185">Reference proteome</keyword>
<dbReference type="EMBL" id="RDQH01000342">
    <property type="protein sequence ID" value="RXH71091.1"/>
    <property type="molecule type" value="Genomic_DNA"/>
</dbReference>
<gene>
    <name evidence="1" type="ORF">DVH24_015713</name>
</gene>
<name>A0A498HPJ0_MALDO</name>
<reference evidence="1 2" key="1">
    <citation type="submission" date="2018-10" db="EMBL/GenBank/DDBJ databases">
        <title>A high-quality apple genome assembly.</title>
        <authorList>
            <person name="Hu J."/>
        </authorList>
    </citation>
    <scope>NUCLEOTIDE SEQUENCE [LARGE SCALE GENOMIC DNA]</scope>
    <source>
        <strain evidence="2">cv. HFTH1</strain>
        <tissue evidence="1">Young leaf</tissue>
    </source>
</reference>
<evidence type="ECO:0000313" key="2">
    <source>
        <dbReference type="Proteomes" id="UP000290289"/>
    </source>
</evidence>